<reference evidence="1" key="1">
    <citation type="submission" date="2018-02" db="EMBL/GenBank/DDBJ databases">
        <title>Rhizophora mucronata_Transcriptome.</title>
        <authorList>
            <person name="Meera S.P."/>
            <person name="Sreeshan A."/>
            <person name="Augustine A."/>
        </authorList>
    </citation>
    <scope>NUCLEOTIDE SEQUENCE</scope>
    <source>
        <tissue evidence="1">Leaf</tissue>
    </source>
</reference>
<organism evidence="1">
    <name type="scientific">Rhizophora mucronata</name>
    <name type="common">Asiatic mangrove</name>
    <dbReference type="NCBI Taxonomy" id="61149"/>
    <lineage>
        <taxon>Eukaryota</taxon>
        <taxon>Viridiplantae</taxon>
        <taxon>Streptophyta</taxon>
        <taxon>Embryophyta</taxon>
        <taxon>Tracheophyta</taxon>
        <taxon>Spermatophyta</taxon>
        <taxon>Magnoliopsida</taxon>
        <taxon>eudicotyledons</taxon>
        <taxon>Gunneridae</taxon>
        <taxon>Pentapetalae</taxon>
        <taxon>rosids</taxon>
        <taxon>fabids</taxon>
        <taxon>Malpighiales</taxon>
        <taxon>Rhizophoraceae</taxon>
        <taxon>Rhizophora</taxon>
    </lineage>
</organism>
<dbReference type="AlphaFoldDB" id="A0A2P2K6V4"/>
<protein>
    <submittedName>
        <fullName evidence="1">Uncharacterized protein</fullName>
    </submittedName>
</protein>
<accession>A0A2P2K6V4</accession>
<proteinExistence type="predicted"/>
<sequence length="31" mass="3718">MIVELMYYQYLVRETKRVTGQRSPESPPENC</sequence>
<evidence type="ECO:0000313" key="1">
    <source>
        <dbReference type="EMBL" id="MBX01429.1"/>
    </source>
</evidence>
<dbReference type="EMBL" id="GGEC01020945">
    <property type="protein sequence ID" value="MBX01429.1"/>
    <property type="molecule type" value="Transcribed_RNA"/>
</dbReference>
<name>A0A2P2K6V4_RHIMU</name>